<name>A0A935Q114_9PROT</name>
<sequence>MHEAHPKLSELVVPRQFQLLHRLSFEKDKKANGTSTKVVESASNSANLASGPGIPAMLAPIA</sequence>
<gene>
    <name evidence="1" type="ORF">IPJ27_15225</name>
</gene>
<evidence type="ECO:0000313" key="1">
    <source>
        <dbReference type="EMBL" id="MBK7675988.1"/>
    </source>
</evidence>
<dbReference type="EMBL" id="JADJMH010000015">
    <property type="protein sequence ID" value="MBK7675988.1"/>
    <property type="molecule type" value="Genomic_DNA"/>
</dbReference>
<evidence type="ECO:0000313" key="2">
    <source>
        <dbReference type="Proteomes" id="UP000697998"/>
    </source>
</evidence>
<protein>
    <submittedName>
        <fullName evidence="1">Uncharacterized protein</fullName>
    </submittedName>
</protein>
<accession>A0A935Q114</accession>
<proteinExistence type="predicted"/>
<dbReference type="AlphaFoldDB" id="A0A935Q114"/>
<reference evidence="1 2" key="1">
    <citation type="submission" date="2020-10" db="EMBL/GenBank/DDBJ databases">
        <title>Connecting structure to function with the recovery of over 1000 high-quality activated sludge metagenome-assembled genomes encoding full-length rRNA genes using long-read sequencing.</title>
        <authorList>
            <person name="Singleton C.M."/>
            <person name="Petriglieri F."/>
            <person name="Kristensen J.M."/>
            <person name="Kirkegaard R.H."/>
            <person name="Michaelsen T.Y."/>
            <person name="Andersen M.H."/>
            <person name="Karst S.M."/>
            <person name="Dueholm M.S."/>
            <person name="Nielsen P.H."/>
            <person name="Albertsen M."/>
        </authorList>
    </citation>
    <scope>NUCLEOTIDE SEQUENCE [LARGE SCALE GENOMIC DNA]</scope>
    <source>
        <strain evidence="1">EsbW_18-Q3-R4-48_BATAC.285</strain>
    </source>
</reference>
<organism evidence="1 2">
    <name type="scientific">Candidatus Accumulibacter proximus</name>
    <dbReference type="NCBI Taxonomy" id="2954385"/>
    <lineage>
        <taxon>Bacteria</taxon>
        <taxon>Pseudomonadati</taxon>
        <taxon>Pseudomonadota</taxon>
        <taxon>Betaproteobacteria</taxon>
        <taxon>Candidatus Accumulibacter</taxon>
    </lineage>
</organism>
<dbReference type="Proteomes" id="UP000697998">
    <property type="component" value="Unassembled WGS sequence"/>
</dbReference>
<comment type="caution">
    <text evidence="1">The sequence shown here is derived from an EMBL/GenBank/DDBJ whole genome shotgun (WGS) entry which is preliminary data.</text>
</comment>